<name>A0ABW8ZE63_9BURK</name>
<sequence length="577" mass="64390">MSIQLVLSNYLSGLKERHELDALLPELLKAMGHSVLSRPQVGVGQGGVDVMSTFVSEDGIETVFLFVIKFGDVKRSDLYSGDQAIDPSIREACNDFVRNRIPATLQDKPKNIVLISNGELRQEAQSGFAALSSDVESRPLCSLHFWGTDQLTPLIERHLFDEALLLSKGKSDLRAALAGLENSDMAIHCFVRFVAHCFEKPDDEATSSNSTRRKRFLKRCAAAAMGWAVLLVWGKSEKNEKPGVVTGEFLALYLWSEAVKDGLQEDEEFQSRLSNVLKIQTRALLEYFAKSAQQLMNREVVLLHRPERIFYADLIFEEMGRLATLILLLEKFPEFSTYRQRTIQLSVYLVNAHTGCRLPVYDGQAIDISLLLSAWMGSAAWSHAKNLAFDIVDRLGHALARNQYLPIDTDLIDDAIALNITKTADSRDFFKTSSLIPALATASAFLGSDDTIQLLNEKIQPLLQEVTLERWYPQVALETLTASTQSVQDVGISRAIAKLYPSAAEERDSSLKVVKDAALPTDFKWHKNWEVLVALSARLHRHPLPTWYLAAKHQQGMQLTASPVQESTTVDGKKTTS</sequence>
<protein>
    <recommendedName>
        <fullName evidence="3">Chemotaxis protein</fullName>
    </recommendedName>
</protein>
<gene>
    <name evidence="1" type="ORF">PQR63_19485</name>
</gene>
<organism evidence="1 2">
    <name type="scientific">Herbaspirillum rhizosphaerae</name>
    <dbReference type="NCBI Taxonomy" id="346179"/>
    <lineage>
        <taxon>Bacteria</taxon>
        <taxon>Pseudomonadati</taxon>
        <taxon>Pseudomonadota</taxon>
        <taxon>Betaproteobacteria</taxon>
        <taxon>Burkholderiales</taxon>
        <taxon>Oxalobacteraceae</taxon>
        <taxon>Herbaspirillum</taxon>
    </lineage>
</organism>
<evidence type="ECO:0000313" key="1">
    <source>
        <dbReference type="EMBL" id="MFL9880588.1"/>
    </source>
</evidence>
<evidence type="ECO:0008006" key="3">
    <source>
        <dbReference type="Google" id="ProtNLM"/>
    </source>
</evidence>
<evidence type="ECO:0000313" key="2">
    <source>
        <dbReference type="Proteomes" id="UP001629214"/>
    </source>
</evidence>
<keyword evidence="2" id="KW-1185">Reference proteome</keyword>
<accession>A0ABW8ZE63</accession>
<dbReference type="Proteomes" id="UP001629214">
    <property type="component" value="Unassembled WGS sequence"/>
</dbReference>
<proteinExistence type="predicted"/>
<dbReference type="RefSeq" id="WP_408169614.1">
    <property type="nucleotide sequence ID" value="NZ_JAQQFR010000014.1"/>
</dbReference>
<comment type="caution">
    <text evidence="1">The sequence shown here is derived from an EMBL/GenBank/DDBJ whole genome shotgun (WGS) entry which is preliminary data.</text>
</comment>
<dbReference type="EMBL" id="JAQQFR010000014">
    <property type="protein sequence ID" value="MFL9880588.1"/>
    <property type="molecule type" value="Genomic_DNA"/>
</dbReference>
<reference evidence="1 2" key="1">
    <citation type="journal article" date="2024" name="Chem. Sci.">
        <title>Discovery of megapolipeptins by genome mining of a Burkholderiales bacteria collection.</title>
        <authorList>
            <person name="Paulo B.S."/>
            <person name="Recchia M.J.J."/>
            <person name="Lee S."/>
            <person name="Fergusson C.H."/>
            <person name="Romanowski S.B."/>
            <person name="Hernandez A."/>
            <person name="Krull N."/>
            <person name="Liu D.Y."/>
            <person name="Cavanagh H."/>
            <person name="Bos A."/>
            <person name="Gray C.A."/>
            <person name="Murphy B.T."/>
            <person name="Linington R.G."/>
            <person name="Eustaquio A.S."/>
        </authorList>
    </citation>
    <scope>NUCLEOTIDE SEQUENCE [LARGE SCALE GENOMIC DNA]</scope>
    <source>
        <strain evidence="1 2">RL21-008-BIB-B</strain>
    </source>
</reference>